<accession>A0ACC6N062</accession>
<organism evidence="1 2">
    <name type="scientific">Rhizobium mulingense</name>
    <dbReference type="NCBI Taxonomy" id="3031128"/>
    <lineage>
        <taxon>Bacteria</taxon>
        <taxon>Pseudomonadati</taxon>
        <taxon>Pseudomonadota</taxon>
        <taxon>Alphaproteobacteria</taxon>
        <taxon>Hyphomicrobiales</taxon>
        <taxon>Rhizobiaceae</taxon>
        <taxon>Rhizobium/Agrobacterium group</taxon>
        <taxon>Rhizobium</taxon>
    </lineage>
</organism>
<reference evidence="1" key="1">
    <citation type="submission" date="2023-12" db="EMBL/GenBank/DDBJ databases">
        <title>Diversity of Rhizobium in root nodule of phaseolus vulgaris.</title>
        <authorList>
            <person name="Wang H."/>
        </authorList>
    </citation>
    <scope>NUCLEOTIDE SEQUENCE</scope>
    <source>
        <strain evidence="1">MJ31</strain>
    </source>
</reference>
<name>A0ACC6N062_9HYPH</name>
<gene>
    <name evidence="1" type="ORF">U8465_17425</name>
</gene>
<dbReference type="Proteomes" id="UP001304050">
    <property type="component" value="Unassembled WGS sequence"/>
</dbReference>
<protein>
    <submittedName>
        <fullName evidence="1">Uncharacterized protein</fullName>
    </submittedName>
</protein>
<keyword evidence="2" id="KW-1185">Reference proteome</keyword>
<comment type="caution">
    <text evidence="1">The sequence shown here is derived from an EMBL/GenBank/DDBJ whole genome shotgun (WGS) entry which is preliminary data.</text>
</comment>
<proteinExistence type="predicted"/>
<evidence type="ECO:0000313" key="2">
    <source>
        <dbReference type="Proteomes" id="UP001304050"/>
    </source>
</evidence>
<sequence>MSSSIILVELGCDRREFRPAKVIYRQVAGMLLAKMRTSVTDDS</sequence>
<evidence type="ECO:0000313" key="1">
    <source>
        <dbReference type="EMBL" id="MEA3518885.1"/>
    </source>
</evidence>
<dbReference type="EMBL" id="JAYESG010000007">
    <property type="protein sequence ID" value="MEA3518885.1"/>
    <property type="molecule type" value="Genomic_DNA"/>
</dbReference>